<name>S4P0M0_9NEOP</name>
<keyword evidence="3" id="KW-1003">Cell membrane</keyword>
<organism evidence="16">
    <name type="scientific">Pararge aegeria</name>
    <name type="common">speckled wood butterfly</name>
    <dbReference type="NCBI Taxonomy" id="116150"/>
    <lineage>
        <taxon>Eukaryota</taxon>
        <taxon>Metazoa</taxon>
        <taxon>Ecdysozoa</taxon>
        <taxon>Arthropoda</taxon>
        <taxon>Hexapoda</taxon>
        <taxon>Insecta</taxon>
        <taxon>Pterygota</taxon>
        <taxon>Neoptera</taxon>
        <taxon>Endopterygota</taxon>
        <taxon>Lepidoptera</taxon>
        <taxon>Glossata</taxon>
        <taxon>Ditrysia</taxon>
        <taxon>Papilionoidea</taxon>
        <taxon>Nymphalidae</taxon>
        <taxon>Satyrinae</taxon>
        <taxon>Satyrini</taxon>
        <taxon>Parargina</taxon>
        <taxon>Pararge</taxon>
    </lineage>
</organism>
<keyword evidence="9" id="KW-0676">Redox-active center</keyword>
<dbReference type="GO" id="GO:0005886">
    <property type="term" value="C:plasma membrane"/>
    <property type="evidence" value="ECO:0007669"/>
    <property type="project" value="UniProtKB-SubCell"/>
</dbReference>
<evidence type="ECO:0000256" key="5">
    <source>
        <dbReference type="ARBA" id="ARBA00022703"/>
    </source>
</evidence>
<keyword evidence="8" id="KW-1015">Disulfide bond</keyword>
<evidence type="ECO:0000256" key="14">
    <source>
        <dbReference type="ARBA" id="ARBA00065658"/>
    </source>
</evidence>
<dbReference type="SUPFAM" id="SSF52833">
    <property type="entry name" value="Thioredoxin-like"/>
    <property type="match status" value="1"/>
</dbReference>
<keyword evidence="4" id="KW-0963">Cytoplasm</keyword>
<keyword evidence="7" id="KW-0472">Membrane</keyword>
<keyword evidence="10" id="KW-0449">Lipoprotein</keyword>
<evidence type="ECO:0000256" key="11">
    <source>
        <dbReference type="ARBA" id="ARBA00023289"/>
    </source>
</evidence>
<reference evidence="16" key="1">
    <citation type="journal article" date="2013" name="BMC Genomics">
        <title>Unscrambling butterfly oogenesis.</title>
        <authorList>
            <person name="Carter J.M."/>
            <person name="Baker S.C."/>
            <person name="Pink R."/>
            <person name="Carter D.R."/>
            <person name="Collins A."/>
            <person name="Tomlin J."/>
            <person name="Gibbs M."/>
            <person name="Breuker C.J."/>
        </authorList>
    </citation>
    <scope>NUCLEOTIDE SEQUENCE</scope>
    <source>
        <tissue evidence="16">Ovary</tissue>
    </source>
</reference>
<protein>
    <recommendedName>
        <fullName evidence="15">Migration and invasion enhancer 1</fullName>
    </recommendedName>
</protein>
<comment type="subunit">
    <text evidence="14">Interacts with GPX1.</text>
</comment>
<proteinExistence type="inferred from homology"/>
<evidence type="ECO:0000256" key="8">
    <source>
        <dbReference type="ARBA" id="ARBA00023157"/>
    </source>
</evidence>
<dbReference type="GO" id="GO:0006915">
    <property type="term" value="P:apoptotic process"/>
    <property type="evidence" value="ECO:0007669"/>
    <property type="project" value="UniProtKB-KW"/>
</dbReference>
<keyword evidence="11" id="KW-0636">Prenylation</keyword>
<comment type="function">
    <text evidence="12">Increases cell migration by inducing filopodia formation at the leading edge of migrating cells. Plays a role in regulation of apoptosis, possibly through control of CASP3. May be involved in a redox-related process.</text>
</comment>
<dbReference type="InterPro" id="IPR036249">
    <property type="entry name" value="Thioredoxin-like_sf"/>
</dbReference>
<evidence type="ECO:0000256" key="12">
    <source>
        <dbReference type="ARBA" id="ARBA00055778"/>
    </source>
</evidence>
<comment type="subcellular location">
    <subcellularLocation>
        <location evidence="1">Cell membrane</location>
        <topology evidence="1">Lipid-anchor</topology>
        <orientation evidence="1">Cytoplasmic side</orientation>
    </subcellularLocation>
    <subcellularLocation>
        <location evidence="2">Cytoplasm</location>
        <location evidence="2">Cytosol</location>
    </subcellularLocation>
</comment>
<evidence type="ECO:0000256" key="2">
    <source>
        <dbReference type="ARBA" id="ARBA00004514"/>
    </source>
</evidence>
<evidence type="ECO:0000256" key="3">
    <source>
        <dbReference type="ARBA" id="ARBA00022475"/>
    </source>
</evidence>
<evidence type="ECO:0000313" key="16">
    <source>
        <dbReference type="EMBL" id="JAA83284.1"/>
    </source>
</evidence>
<evidence type="ECO:0000256" key="9">
    <source>
        <dbReference type="ARBA" id="ARBA00023284"/>
    </source>
</evidence>
<evidence type="ECO:0000256" key="1">
    <source>
        <dbReference type="ARBA" id="ARBA00004342"/>
    </source>
</evidence>
<comment type="similarity">
    <text evidence="13">Belongs to the SelWTH family.</text>
</comment>
<keyword evidence="5" id="KW-0053">Apoptosis</keyword>
<dbReference type="GeneID" id="120626218"/>
<evidence type="ECO:0000256" key="13">
    <source>
        <dbReference type="ARBA" id="ARBA00060789"/>
    </source>
</evidence>
<dbReference type="AlphaFoldDB" id="S4P0M0"/>
<evidence type="ECO:0000256" key="4">
    <source>
        <dbReference type="ARBA" id="ARBA00022490"/>
    </source>
</evidence>
<dbReference type="Pfam" id="PF10262">
    <property type="entry name" value="Rdx"/>
    <property type="match status" value="1"/>
</dbReference>
<evidence type="ECO:0000256" key="10">
    <source>
        <dbReference type="ARBA" id="ARBA00023288"/>
    </source>
</evidence>
<dbReference type="Gene3D" id="3.40.30.10">
    <property type="entry name" value="Glutaredoxin"/>
    <property type="match status" value="1"/>
</dbReference>
<evidence type="ECO:0000256" key="15">
    <source>
        <dbReference type="ARBA" id="ARBA00069166"/>
    </source>
</evidence>
<dbReference type="InterPro" id="IPR011893">
    <property type="entry name" value="Selenoprotein_Rdx-typ"/>
</dbReference>
<evidence type="ECO:0000256" key="7">
    <source>
        <dbReference type="ARBA" id="ARBA00023136"/>
    </source>
</evidence>
<evidence type="ECO:0000256" key="6">
    <source>
        <dbReference type="ARBA" id="ARBA00022990"/>
    </source>
</evidence>
<dbReference type="NCBIfam" id="TIGR02174">
    <property type="entry name" value="CXXU_selWTH"/>
    <property type="match status" value="1"/>
</dbReference>
<keyword evidence="6" id="KW-0007">Acetylation</keyword>
<dbReference type="EMBL" id="GAIX01009276">
    <property type="protein sequence ID" value="JAA83284.1"/>
    <property type="molecule type" value="Transcribed_RNA"/>
</dbReference>
<accession>S4P0M0</accession>
<dbReference type="FunFam" id="3.40.30.10:FF:000131">
    <property type="entry name" value="migration and invasion enhancer 1"/>
    <property type="match status" value="1"/>
</dbReference>
<dbReference type="RefSeq" id="XP_039749555.1">
    <property type="nucleotide sequence ID" value="XM_039893621.1"/>
</dbReference>
<dbReference type="GO" id="GO:0005829">
    <property type="term" value="C:cytosol"/>
    <property type="evidence" value="ECO:0007669"/>
    <property type="project" value="UniProtKB-SubCell"/>
</dbReference>
<sequence>MSGEELHHNPKVDIEYCKVCDYGGHCLNLAKTIKNSSPEATITCNKGRQGSFEVVVNDKLIYSKLQTMALPDYEEVADVIHQVSNGAEPREIKGQQPVNCSIS</sequence>
<reference evidence="16" key="2">
    <citation type="submission" date="2013-05" db="EMBL/GenBank/DDBJ databases">
        <authorList>
            <person name="Carter J.-M."/>
            <person name="Baker S.C."/>
            <person name="Pink R."/>
            <person name="Carter D.R.F."/>
            <person name="Collins A."/>
            <person name="Tomlin J."/>
            <person name="Gibbs M."/>
            <person name="Breuker C.J."/>
        </authorList>
    </citation>
    <scope>NUCLEOTIDE SEQUENCE</scope>
    <source>
        <tissue evidence="16">Ovary</tissue>
    </source>
</reference>